<evidence type="ECO:0000313" key="1">
    <source>
        <dbReference type="EMBL" id="KAF5888891.1"/>
    </source>
</evidence>
<dbReference type="Proteomes" id="UP000727407">
    <property type="component" value="Unassembled WGS sequence"/>
</dbReference>
<dbReference type="AlphaFoldDB" id="A0A8J4TPP2"/>
<reference evidence="1" key="1">
    <citation type="submission" date="2020-07" db="EMBL/GenBank/DDBJ databases">
        <title>Clarias magur genome sequencing, assembly and annotation.</title>
        <authorList>
            <person name="Kushwaha B."/>
            <person name="Kumar R."/>
            <person name="Das P."/>
            <person name="Joshi C.G."/>
            <person name="Kumar D."/>
            <person name="Nagpure N.S."/>
            <person name="Pandey M."/>
            <person name="Agarwal S."/>
            <person name="Srivastava S."/>
            <person name="Singh M."/>
            <person name="Sahoo L."/>
            <person name="Jayasankar P."/>
            <person name="Meher P.K."/>
            <person name="Koringa P.G."/>
            <person name="Iquebal M.A."/>
            <person name="Das S.P."/>
            <person name="Bit A."/>
            <person name="Patnaik S."/>
            <person name="Patel N."/>
            <person name="Shah T.M."/>
            <person name="Hinsu A."/>
            <person name="Jena J.K."/>
        </authorList>
    </citation>
    <scope>NUCLEOTIDE SEQUENCE</scope>
    <source>
        <strain evidence="1">CIFAMagur01</strain>
        <tissue evidence="1">Testis</tissue>
    </source>
</reference>
<sequence>MRLGHAQLRDSLSTNTQPLYLTALMVSVARLMGTPGLAISAENGQAPLPNDGPSILRLRTQKRAGEDGNCSILVWITMYLEVVLGRLGARQENSPQMG</sequence>
<proteinExistence type="predicted"/>
<keyword evidence="2" id="KW-1185">Reference proteome</keyword>
<dbReference type="EMBL" id="QNUK01000901">
    <property type="protein sequence ID" value="KAF5888891.1"/>
    <property type="molecule type" value="Genomic_DNA"/>
</dbReference>
<organism evidence="1 2">
    <name type="scientific">Clarias magur</name>
    <name type="common">Asian catfish</name>
    <name type="synonym">Macropteronotus magur</name>
    <dbReference type="NCBI Taxonomy" id="1594786"/>
    <lineage>
        <taxon>Eukaryota</taxon>
        <taxon>Metazoa</taxon>
        <taxon>Chordata</taxon>
        <taxon>Craniata</taxon>
        <taxon>Vertebrata</taxon>
        <taxon>Euteleostomi</taxon>
        <taxon>Actinopterygii</taxon>
        <taxon>Neopterygii</taxon>
        <taxon>Teleostei</taxon>
        <taxon>Ostariophysi</taxon>
        <taxon>Siluriformes</taxon>
        <taxon>Clariidae</taxon>
        <taxon>Clarias</taxon>
    </lineage>
</organism>
<accession>A0A8J4TPP2</accession>
<gene>
    <name evidence="1" type="primary">hemH</name>
    <name evidence="1" type="ORF">DAT39_021410</name>
</gene>
<evidence type="ECO:0000313" key="2">
    <source>
        <dbReference type="Proteomes" id="UP000727407"/>
    </source>
</evidence>
<comment type="caution">
    <text evidence="1">The sequence shown here is derived from an EMBL/GenBank/DDBJ whole genome shotgun (WGS) entry which is preliminary data.</text>
</comment>
<name>A0A8J4TPP2_CLAMG</name>
<protein>
    <submittedName>
        <fullName evidence="1">Sodium- and chloride-dependent GABA transporter 1</fullName>
    </submittedName>
</protein>